<evidence type="ECO:0000313" key="5">
    <source>
        <dbReference type="RefSeq" id="XP_034240239.1"/>
    </source>
</evidence>
<protein>
    <submittedName>
        <fullName evidence="5">Uncharacterized protein LOC117644735</fullName>
    </submittedName>
</protein>
<keyword evidence="2" id="KW-1133">Transmembrane helix</keyword>
<feature type="compositionally biased region" description="Low complexity" evidence="1">
    <location>
        <begin position="311"/>
        <end position="324"/>
    </location>
</feature>
<keyword evidence="2" id="KW-0812">Transmembrane</keyword>
<evidence type="ECO:0000256" key="2">
    <source>
        <dbReference type="SAM" id="Phobius"/>
    </source>
</evidence>
<proteinExistence type="predicted"/>
<evidence type="ECO:0000313" key="4">
    <source>
        <dbReference type="Proteomes" id="UP000515158"/>
    </source>
</evidence>
<feature type="region of interest" description="Disordered" evidence="1">
    <location>
        <begin position="306"/>
        <end position="341"/>
    </location>
</feature>
<evidence type="ECO:0000256" key="3">
    <source>
        <dbReference type="SAM" id="SignalP"/>
    </source>
</evidence>
<dbReference type="InParanoid" id="A0A6P8ZMA0"/>
<feature type="signal peptide" evidence="3">
    <location>
        <begin position="1"/>
        <end position="15"/>
    </location>
</feature>
<accession>A0A6P8ZMA0</accession>
<keyword evidence="2" id="KW-0472">Membrane</keyword>
<feature type="transmembrane region" description="Helical" evidence="2">
    <location>
        <begin position="25"/>
        <end position="41"/>
    </location>
</feature>
<sequence length="341" mass="36536">MLAMSLLGPLQWCSAATWLLASGQTLQAGTLVTLAVTRLLRLRRVTAVTRTHVIYHLISLTLLSACVGITAVLAREEDVAADVTCAFLPHELDPRYAVLSLALHSAFMLAAVLVAGVCCCLKAPQHDKHAFDNSTVARRMCLQGLPLPGRHRRRQHKNQALFTSSSDLSSALSDFSSVSASAMGTLGNGPQGSKTFWNYAVPSRSNPSTLGKDDPPSITFLNGLPPGYPSDTLEKALGPLNLNNVGPYSAESTLGRPGPLGSGLGSPLSALRALDNSMEHRYRELCGGDYSDSTLNRDFGLRANNWTSDNSYMSTTTSPTSTNSRAPCLSRQPLRPLDLKN</sequence>
<feature type="chain" id="PRO_5027759263" evidence="3">
    <location>
        <begin position="16"/>
        <end position="341"/>
    </location>
</feature>
<reference evidence="5" key="1">
    <citation type="submission" date="2025-08" db="UniProtKB">
        <authorList>
            <consortium name="RefSeq"/>
        </authorList>
    </citation>
    <scope>IDENTIFICATION</scope>
    <source>
        <tissue evidence="5">Total insect</tissue>
    </source>
</reference>
<organism evidence="5">
    <name type="scientific">Thrips palmi</name>
    <name type="common">Melon thrips</name>
    <dbReference type="NCBI Taxonomy" id="161013"/>
    <lineage>
        <taxon>Eukaryota</taxon>
        <taxon>Metazoa</taxon>
        <taxon>Ecdysozoa</taxon>
        <taxon>Arthropoda</taxon>
        <taxon>Hexapoda</taxon>
        <taxon>Insecta</taxon>
        <taxon>Pterygota</taxon>
        <taxon>Neoptera</taxon>
        <taxon>Paraneoptera</taxon>
        <taxon>Thysanoptera</taxon>
        <taxon>Terebrantia</taxon>
        <taxon>Thripoidea</taxon>
        <taxon>Thripidae</taxon>
        <taxon>Thrips</taxon>
    </lineage>
</organism>
<feature type="transmembrane region" description="Helical" evidence="2">
    <location>
        <begin position="96"/>
        <end position="121"/>
    </location>
</feature>
<dbReference type="RefSeq" id="XP_034240239.1">
    <property type="nucleotide sequence ID" value="XM_034384348.1"/>
</dbReference>
<dbReference type="OrthoDB" id="6369020at2759"/>
<gene>
    <name evidence="5" type="primary">LOC117644735</name>
</gene>
<keyword evidence="4" id="KW-1185">Reference proteome</keyword>
<dbReference type="AlphaFoldDB" id="A0A6P8ZMA0"/>
<dbReference type="Proteomes" id="UP000515158">
    <property type="component" value="Unplaced"/>
</dbReference>
<keyword evidence="3" id="KW-0732">Signal</keyword>
<dbReference type="GeneID" id="117644735"/>
<name>A0A6P8ZMA0_THRPL</name>
<evidence type="ECO:0000256" key="1">
    <source>
        <dbReference type="SAM" id="MobiDB-lite"/>
    </source>
</evidence>
<feature type="transmembrane region" description="Helical" evidence="2">
    <location>
        <begin position="53"/>
        <end position="74"/>
    </location>
</feature>
<dbReference type="KEGG" id="tpal:117644735"/>